<feature type="domain" description="Importin N-terminal" evidence="9">
    <location>
        <begin position="48"/>
        <end position="114"/>
    </location>
</feature>
<comment type="caution">
    <text evidence="10">The sequence shown here is derived from an EMBL/GenBank/DDBJ whole genome shotgun (WGS) entry which is preliminary data.</text>
</comment>
<dbReference type="GO" id="GO:0005634">
    <property type="term" value="C:nucleus"/>
    <property type="evidence" value="ECO:0007669"/>
    <property type="project" value="UniProtKB-SubCell"/>
</dbReference>
<dbReference type="InterPro" id="IPR041235">
    <property type="entry name" value="Exp1_repeat_2"/>
</dbReference>
<dbReference type="Pfam" id="PF08389">
    <property type="entry name" value="Xpo1"/>
    <property type="match status" value="1"/>
</dbReference>
<keyword evidence="3" id="KW-0813">Transport</keyword>
<dbReference type="InterPro" id="IPR016024">
    <property type="entry name" value="ARM-type_fold"/>
</dbReference>
<keyword evidence="4" id="KW-0509">mRNA transport</keyword>
<evidence type="ECO:0000256" key="2">
    <source>
        <dbReference type="ARBA" id="ARBA00009466"/>
    </source>
</evidence>
<evidence type="ECO:0000256" key="4">
    <source>
        <dbReference type="ARBA" id="ARBA00022816"/>
    </source>
</evidence>
<protein>
    <recommendedName>
        <fullName evidence="7">Exportin-1</fullName>
    </recommendedName>
</protein>
<dbReference type="FunFam" id="1.25.10.10:FF:001255">
    <property type="entry name" value="Exportin 1"/>
    <property type="match status" value="1"/>
</dbReference>
<dbReference type="PANTHER" id="PTHR11223">
    <property type="entry name" value="EXPORTIN 1/5"/>
    <property type="match status" value="1"/>
</dbReference>
<dbReference type="GO" id="GO:0006611">
    <property type="term" value="P:protein export from nucleus"/>
    <property type="evidence" value="ECO:0007669"/>
    <property type="project" value="InterPro"/>
</dbReference>
<dbReference type="InterPro" id="IPR045065">
    <property type="entry name" value="XPO1/5"/>
</dbReference>
<dbReference type="Pfam" id="PF18787">
    <property type="entry name" value="CRM1_repeat_3"/>
    <property type="match status" value="1"/>
</dbReference>
<evidence type="ECO:0000256" key="7">
    <source>
        <dbReference type="ARBA" id="ARBA00073514"/>
    </source>
</evidence>
<dbReference type="SUPFAM" id="SSF48371">
    <property type="entry name" value="ARM repeat"/>
    <property type="match status" value="2"/>
</dbReference>
<reference evidence="10" key="1">
    <citation type="submission" date="2018-11" db="EMBL/GenBank/DDBJ databases">
        <authorList>
            <person name="Alioto T."/>
            <person name="Alioto T."/>
        </authorList>
    </citation>
    <scope>NUCLEOTIDE SEQUENCE</scope>
</reference>
<comment type="subcellular location">
    <subcellularLocation>
        <location evidence="1">Nucleus</location>
    </subcellularLocation>
</comment>
<dbReference type="GO" id="GO:0005737">
    <property type="term" value="C:cytoplasm"/>
    <property type="evidence" value="ECO:0007669"/>
    <property type="project" value="TreeGrafter"/>
</dbReference>
<dbReference type="Pfam" id="PF18777">
    <property type="entry name" value="CRM1_repeat"/>
    <property type="match status" value="1"/>
</dbReference>
<dbReference type="SMART" id="SM01102">
    <property type="entry name" value="CRM1_C"/>
    <property type="match status" value="1"/>
</dbReference>
<proteinExistence type="inferred from homology"/>
<evidence type="ECO:0000256" key="1">
    <source>
        <dbReference type="ARBA" id="ARBA00004123"/>
    </source>
</evidence>
<dbReference type="GO" id="GO:0051028">
    <property type="term" value="P:mRNA transport"/>
    <property type="evidence" value="ECO:0007669"/>
    <property type="project" value="UniProtKB-KW"/>
</dbReference>
<dbReference type="GO" id="GO:0000055">
    <property type="term" value="P:ribosomal large subunit export from nucleus"/>
    <property type="evidence" value="ECO:0007669"/>
    <property type="project" value="TreeGrafter"/>
</dbReference>
<dbReference type="Pfam" id="PF03810">
    <property type="entry name" value="IBN_N"/>
    <property type="match status" value="1"/>
</dbReference>
<feature type="region of interest" description="Disordered" evidence="8">
    <location>
        <begin position="1050"/>
        <end position="1075"/>
    </location>
</feature>
<evidence type="ECO:0000259" key="9">
    <source>
        <dbReference type="PROSITE" id="PS50166"/>
    </source>
</evidence>
<evidence type="ECO:0000256" key="6">
    <source>
        <dbReference type="ARBA" id="ARBA00023242"/>
    </source>
</evidence>
<dbReference type="EMBL" id="UYJE01002827">
    <property type="protein sequence ID" value="VDI14052.1"/>
    <property type="molecule type" value="Genomic_DNA"/>
</dbReference>
<keyword evidence="5" id="KW-0653">Protein transport</keyword>
<keyword evidence="11" id="KW-1185">Reference proteome</keyword>
<dbReference type="Gene3D" id="1.25.10.10">
    <property type="entry name" value="Leucine-rich Repeat Variant"/>
    <property type="match status" value="1"/>
</dbReference>
<organism evidence="10 11">
    <name type="scientific">Mytilus galloprovincialis</name>
    <name type="common">Mediterranean mussel</name>
    <dbReference type="NCBI Taxonomy" id="29158"/>
    <lineage>
        <taxon>Eukaryota</taxon>
        <taxon>Metazoa</taxon>
        <taxon>Spiralia</taxon>
        <taxon>Lophotrochozoa</taxon>
        <taxon>Mollusca</taxon>
        <taxon>Bivalvia</taxon>
        <taxon>Autobranchia</taxon>
        <taxon>Pteriomorphia</taxon>
        <taxon>Mytilida</taxon>
        <taxon>Mytiloidea</taxon>
        <taxon>Mytilidae</taxon>
        <taxon>Mytilinae</taxon>
        <taxon>Mytilus</taxon>
    </lineage>
</organism>
<evidence type="ECO:0000313" key="10">
    <source>
        <dbReference type="EMBL" id="VDI14052.1"/>
    </source>
</evidence>
<evidence type="ECO:0000256" key="5">
    <source>
        <dbReference type="ARBA" id="ARBA00022927"/>
    </source>
</evidence>
<dbReference type="InterPro" id="IPR014877">
    <property type="entry name" value="XPO1_C_dom"/>
</dbReference>
<dbReference type="GO" id="GO:0031267">
    <property type="term" value="F:small GTPase binding"/>
    <property type="evidence" value="ECO:0007669"/>
    <property type="project" value="InterPro"/>
</dbReference>
<dbReference type="Pfam" id="PF18784">
    <property type="entry name" value="CRM1_repeat_2"/>
    <property type="match status" value="1"/>
</dbReference>
<dbReference type="SMART" id="SM00913">
    <property type="entry name" value="IBN_N"/>
    <property type="match status" value="1"/>
</dbReference>
<comment type="similarity">
    <text evidence="2">Belongs to the exportin family.</text>
</comment>
<dbReference type="InterPro" id="IPR040485">
    <property type="entry name" value="XPO1_repeat_3"/>
</dbReference>
<dbReference type="OrthoDB" id="27218at2759"/>
<dbReference type="Proteomes" id="UP000596742">
    <property type="component" value="Unassembled WGS sequence"/>
</dbReference>
<evidence type="ECO:0000256" key="8">
    <source>
        <dbReference type="SAM" id="MobiDB-lite"/>
    </source>
</evidence>
<keyword evidence="6" id="KW-0539">Nucleus</keyword>
<evidence type="ECO:0000313" key="11">
    <source>
        <dbReference type="Proteomes" id="UP000596742"/>
    </source>
</evidence>
<gene>
    <name evidence="10" type="ORF">MGAL_10B000460</name>
</gene>
<evidence type="ECO:0000256" key="3">
    <source>
        <dbReference type="ARBA" id="ARBA00022448"/>
    </source>
</evidence>
<dbReference type="PROSITE" id="PS50166">
    <property type="entry name" value="IMPORTIN_B_NT"/>
    <property type="match status" value="1"/>
</dbReference>
<name>A0A8B6D588_MYTGA</name>
<dbReference type="InterPro" id="IPR041123">
    <property type="entry name" value="CRM1_repeat"/>
</dbReference>
<dbReference type="AlphaFoldDB" id="A0A8B6D588"/>
<dbReference type="InterPro" id="IPR001494">
    <property type="entry name" value="Importin-beta_N"/>
</dbReference>
<dbReference type="Pfam" id="PF08767">
    <property type="entry name" value="CRM1_C"/>
    <property type="match status" value="1"/>
</dbReference>
<dbReference type="InterPro" id="IPR011989">
    <property type="entry name" value="ARM-like"/>
</dbReference>
<accession>A0A8B6D588</accession>
<sequence>MPPIVMNSANLSDEVSKLLDFSQKLDINLLDNVVSLMYTGNGTQQKMAQQVLTALKEHPDAWTRVDTILEYSSNQQTKYYALQILENVIKTRWKVLPRAQCEGIKKYIVGLIIKTSSDSASLEKEKVYLGKLNMILVQILKYEWPRNWPSFISDIVGASKTNESLCQNNLTIMKLLSEEVFDFSSGQMTQAKAKHLKDSMCSEFSSVFQLCQFVMENSQNAPLVGSTLETLLRFLNWIPLGYIFETKLITTLIYKFLSVPMFRNVTLKCLTEIAAVQVSQYDEQFIQLFTLAMTQLKQVLPLQTNLKDAYQKGTDDEQKFIQNLSLFLCTFLKEHGMLIERKTELHEELLEALHYLILISEVKDVEIFKIVLEYWNTLASDLYRESPFTTSTSPLLIGKSHHNEMPARRQLYNQVLSRVRRVMISRMAKPEEVLVVETDQGEVVREFLKDTDSINLYKNMRETLVYLTHLDYADTESIMTEKLHNQVNGTEWSWQNLNTLCWAIGSISGAMHEDDEKRFLVTVIKDLLGLCEQKRGKDNKAIIASNIMYVVGQYPRFLRAHWKFLKTVVNKLFEFMHETHDGVQDMACDTFIKIAQKCRRHFVQVQVGEVMPFIEEILNGINTIICDLQPQQVHTFYEAVGMMISAQTDQTAQEHLIERYMLLPNQVWDGIINQATHNVEVLKDPDAVKQLGNILKTNVRACKALGHPYVAQLGRVYLDMLNVYKVMSENISSAIASNGESVTKQPLIRSMRTVKKEALKLISGWVSRSNDPQMVAVNFIPPLLDAVLLDYQRNVPAAREPEVLSTMASIVNRLEGNITNDIPQIFDAVFECTLEMINKDFEEFPEHRTNFFLLLQAVNTHCFQAFLNIPPAQFKLVLDSIIWAFKHTMRNVADTGLDILYQLLQNVAQKEEAAQSFYQTYFKDILQHVFSVVTDSSHTAGLTTQATILAYMFCLVENGKITVALAGSGDNSQNVQHIMQFLLELLKHAFPHLNEPQIKVFIEGLFSFDQDIPSFKEHLRDFLVQIREYAGEDNADLFLEERETAIKSAQEEKRKQQLAVPGIIGPHEIPEEMQD</sequence>
<dbReference type="GO" id="GO:0000056">
    <property type="term" value="P:ribosomal small subunit export from nucleus"/>
    <property type="evidence" value="ECO:0007669"/>
    <property type="project" value="TreeGrafter"/>
</dbReference>
<dbReference type="InterPro" id="IPR013598">
    <property type="entry name" value="Exportin-1/Importin-b-like"/>
</dbReference>
<dbReference type="PANTHER" id="PTHR11223:SF2">
    <property type="entry name" value="EXPORTIN-1"/>
    <property type="match status" value="1"/>
</dbReference>
<dbReference type="GO" id="GO:0005049">
    <property type="term" value="F:nuclear export signal receptor activity"/>
    <property type="evidence" value="ECO:0007669"/>
    <property type="project" value="InterPro"/>
</dbReference>